<dbReference type="EMBL" id="JAGFNK010000441">
    <property type="protein sequence ID" value="KAI9450288.1"/>
    <property type="molecule type" value="Genomic_DNA"/>
</dbReference>
<gene>
    <name evidence="1" type="ORF">F5148DRAFT_600908</name>
</gene>
<keyword evidence="2" id="KW-1185">Reference proteome</keyword>
<dbReference type="Proteomes" id="UP001207468">
    <property type="component" value="Unassembled WGS sequence"/>
</dbReference>
<evidence type="ECO:0000313" key="2">
    <source>
        <dbReference type="Proteomes" id="UP001207468"/>
    </source>
</evidence>
<comment type="caution">
    <text evidence="1">The sequence shown here is derived from an EMBL/GenBank/DDBJ whole genome shotgun (WGS) entry which is preliminary data.</text>
</comment>
<accession>A0ACC0TXD2</accession>
<organism evidence="1 2">
    <name type="scientific">Russula earlei</name>
    <dbReference type="NCBI Taxonomy" id="71964"/>
    <lineage>
        <taxon>Eukaryota</taxon>
        <taxon>Fungi</taxon>
        <taxon>Dikarya</taxon>
        <taxon>Basidiomycota</taxon>
        <taxon>Agaricomycotina</taxon>
        <taxon>Agaricomycetes</taxon>
        <taxon>Russulales</taxon>
        <taxon>Russulaceae</taxon>
        <taxon>Russula</taxon>
    </lineage>
</organism>
<sequence>MVVFIARTSGLSYNTSRQCQMTHGQVMPTEPDNSTIARHSDHHYSPSRSRAVRKGIRTLARNYWDKKIRPCLTTVILGRLQLCEKRPQIASKSEPRKSSIVALGEAEQNDAEVDEVLSLPRPTLPETIKLIARLWECELNDSVPFLVSVNRMQRLVAEWGGSEGEEVKRNALEERARLDDRWQRGHDVEEIRVDSDSENVCSMTQVARSSNVSSMICPLHPVRRVKSLKEPSRFRPPCRL</sequence>
<evidence type="ECO:0000313" key="1">
    <source>
        <dbReference type="EMBL" id="KAI9450288.1"/>
    </source>
</evidence>
<proteinExistence type="predicted"/>
<protein>
    <submittedName>
        <fullName evidence="1">Uncharacterized protein</fullName>
    </submittedName>
</protein>
<reference evidence="1" key="1">
    <citation type="submission" date="2021-03" db="EMBL/GenBank/DDBJ databases">
        <title>Evolutionary priming and transition to the ectomycorrhizal habit in an iconic lineage of mushroom-forming fungi: is preadaptation a requirement?</title>
        <authorList>
            <consortium name="DOE Joint Genome Institute"/>
            <person name="Looney B.P."/>
            <person name="Miyauchi S."/>
            <person name="Morin E."/>
            <person name="Drula E."/>
            <person name="Courty P.E."/>
            <person name="Chicoki N."/>
            <person name="Fauchery L."/>
            <person name="Kohler A."/>
            <person name="Kuo A."/>
            <person name="LaButti K."/>
            <person name="Pangilinan J."/>
            <person name="Lipzen A."/>
            <person name="Riley R."/>
            <person name="Andreopoulos W."/>
            <person name="He G."/>
            <person name="Johnson J."/>
            <person name="Barry K.W."/>
            <person name="Grigoriev I.V."/>
            <person name="Nagy L."/>
            <person name="Hibbett D."/>
            <person name="Henrissat B."/>
            <person name="Matheny P.B."/>
            <person name="Labbe J."/>
            <person name="Martin A.F."/>
        </authorList>
    </citation>
    <scope>NUCLEOTIDE SEQUENCE</scope>
    <source>
        <strain evidence="1">BPL698</strain>
    </source>
</reference>
<name>A0ACC0TXD2_9AGAM</name>